<evidence type="ECO:0008006" key="4">
    <source>
        <dbReference type="Google" id="ProtNLM"/>
    </source>
</evidence>
<name>A0A931B0C9_9ACTN</name>
<evidence type="ECO:0000313" key="2">
    <source>
        <dbReference type="EMBL" id="MBF9066817.1"/>
    </source>
</evidence>
<keyword evidence="1" id="KW-0732">Signal</keyword>
<dbReference type="InterPro" id="IPR006311">
    <property type="entry name" value="TAT_signal"/>
</dbReference>
<dbReference type="PROSITE" id="PS51318">
    <property type="entry name" value="TAT"/>
    <property type="match status" value="1"/>
</dbReference>
<accession>A0A931B0C9</accession>
<evidence type="ECO:0000256" key="1">
    <source>
        <dbReference type="SAM" id="SignalP"/>
    </source>
</evidence>
<feature type="chain" id="PRO_5037825925" description="Serine protease" evidence="1">
    <location>
        <begin position="39"/>
        <end position="350"/>
    </location>
</feature>
<evidence type="ECO:0000313" key="3">
    <source>
        <dbReference type="Proteomes" id="UP000657385"/>
    </source>
</evidence>
<proteinExistence type="predicted"/>
<sequence length="350" mass="35988">MFSTARSTRPTTRRAFGLVAAGATVVLAASMSALPANAAPKQDSGAAAPAAAMAAHIAQLAQNGRTVTVHMGGKTYHVQLNKPTGVMPMNHHGVKTAGHASPTDTNATVYPPTTSTSGLNYGGGPLETPSPTVYLDFWGNQWDSDSNGVQQYMQNLFNGLGASGDTWSTVTSQYTDGSGNAPTFNGSVLGGTWTDDGSAAPAAPSQAQIAAEADNAASHFGVSGPGVDIFVMSPSGTQPDGFPNAGFCAWHDWDGNVAYTNMPYVLDAGSSCGASSVQNQLDGFSIVGGHEYAEATTDPEPSSGYVDSNGEEIGDLCAWDNDQTVNFSTGTFAMQPLYSNADNGCVFSSQ</sequence>
<keyword evidence="3" id="KW-1185">Reference proteome</keyword>
<reference evidence="2" key="1">
    <citation type="submission" date="2020-11" db="EMBL/GenBank/DDBJ databases">
        <title>Isolation and identification of active actinomycetes.</title>
        <authorList>
            <person name="Yu B."/>
        </authorList>
    </citation>
    <scope>NUCLEOTIDE SEQUENCE</scope>
    <source>
        <strain evidence="2">NEAU-YB345</strain>
    </source>
</reference>
<dbReference type="RefSeq" id="WP_196191994.1">
    <property type="nucleotide sequence ID" value="NZ_JADPRT010000001.1"/>
</dbReference>
<dbReference type="EMBL" id="JADPRT010000001">
    <property type="protein sequence ID" value="MBF9066817.1"/>
    <property type="molecule type" value="Genomic_DNA"/>
</dbReference>
<dbReference type="Proteomes" id="UP000657385">
    <property type="component" value="Unassembled WGS sequence"/>
</dbReference>
<comment type="caution">
    <text evidence="2">The sequence shown here is derived from an EMBL/GenBank/DDBJ whole genome shotgun (WGS) entry which is preliminary data.</text>
</comment>
<dbReference type="AlphaFoldDB" id="A0A931B0C9"/>
<organism evidence="2 3">
    <name type="scientific">Streptacidiphilus fuscans</name>
    <dbReference type="NCBI Taxonomy" id="2789292"/>
    <lineage>
        <taxon>Bacteria</taxon>
        <taxon>Bacillati</taxon>
        <taxon>Actinomycetota</taxon>
        <taxon>Actinomycetes</taxon>
        <taxon>Kitasatosporales</taxon>
        <taxon>Streptomycetaceae</taxon>
        <taxon>Streptacidiphilus</taxon>
    </lineage>
</organism>
<feature type="signal peptide" evidence="1">
    <location>
        <begin position="1"/>
        <end position="38"/>
    </location>
</feature>
<gene>
    <name evidence="2" type="ORF">I2501_02035</name>
</gene>
<protein>
    <recommendedName>
        <fullName evidence="4">Serine protease</fullName>
    </recommendedName>
</protein>